<dbReference type="GO" id="GO:0016491">
    <property type="term" value="F:oxidoreductase activity"/>
    <property type="evidence" value="ECO:0007669"/>
    <property type="project" value="UniProtKB-KW"/>
</dbReference>
<dbReference type="PRINTS" id="PR00420">
    <property type="entry name" value="RNGMNOXGNASE"/>
</dbReference>
<dbReference type="EMBL" id="JAVRRD010000001">
    <property type="protein sequence ID" value="KAK5064413.1"/>
    <property type="molecule type" value="Genomic_DNA"/>
</dbReference>
<feature type="transmembrane region" description="Helical" evidence="4">
    <location>
        <begin position="12"/>
        <end position="34"/>
    </location>
</feature>
<dbReference type="PANTHER" id="PTHR46720:SF3">
    <property type="entry name" value="FAD-BINDING DOMAIN-CONTAINING PROTEIN-RELATED"/>
    <property type="match status" value="1"/>
</dbReference>
<evidence type="ECO:0000256" key="1">
    <source>
        <dbReference type="ARBA" id="ARBA00022630"/>
    </source>
</evidence>
<keyword evidence="2" id="KW-0274">FAD</keyword>
<evidence type="ECO:0000256" key="3">
    <source>
        <dbReference type="ARBA" id="ARBA00023002"/>
    </source>
</evidence>
<dbReference type="GeneID" id="89968468"/>
<organism evidence="5 6">
    <name type="scientific">Exophiala bonariae</name>
    <dbReference type="NCBI Taxonomy" id="1690606"/>
    <lineage>
        <taxon>Eukaryota</taxon>
        <taxon>Fungi</taxon>
        <taxon>Dikarya</taxon>
        <taxon>Ascomycota</taxon>
        <taxon>Pezizomycotina</taxon>
        <taxon>Eurotiomycetes</taxon>
        <taxon>Chaetothyriomycetidae</taxon>
        <taxon>Chaetothyriales</taxon>
        <taxon>Herpotrichiellaceae</taxon>
        <taxon>Exophiala</taxon>
    </lineage>
</organism>
<dbReference type="RefSeq" id="XP_064711737.1">
    <property type="nucleotide sequence ID" value="XM_064843877.1"/>
</dbReference>
<evidence type="ECO:0000256" key="4">
    <source>
        <dbReference type="SAM" id="Phobius"/>
    </source>
</evidence>
<dbReference type="AlphaFoldDB" id="A0AAV9NU16"/>
<accession>A0AAV9NU16</accession>
<comment type="caution">
    <text evidence="5">The sequence shown here is derived from an EMBL/GenBank/DDBJ whole genome shotgun (WGS) entry which is preliminary data.</text>
</comment>
<keyword evidence="6" id="KW-1185">Reference proteome</keyword>
<sequence length="434" mass="47564">MVAQKLPPEPKALRVAIIGGGPAGLGAAIALSALPNVQVDIYEKAQVLREVGAGIRIGYNGWKVLELLGAADKITGHLKNSVTHRNGLNGNVVGGTGESSFPLQYQPRRVRRTRLQSGLVSTVPEGVIHLNKGVASIEDIFNGGVKVNFQDGTYTTVDLVVGADGIRSVVRDSIFPDHTIKFTGTTIWRTLIPITSVKDIGPEVYAGTSWWFGTAGHVYFSPVDDKNELGEEERQFEISCRNLVDPATDTTKRFSWGVPATNERVVSHFTDYDPRVREALSRVPEGNWKEFAAFAGPRLETLHGWDKVVLLGDASHPLSGAFGSGAAFALEDGWVLARAIEHTRGAPKGLAKALQVFDAIRSPYYLRMYEYLDGQKDKTQSAQQSSEDQSFEAKLKIRVSSFGGEKFLPWIYHNDIEKVWDEYLIGETSTNGVH</sequence>
<reference evidence="5 6" key="1">
    <citation type="submission" date="2023-08" db="EMBL/GenBank/DDBJ databases">
        <title>Black Yeasts Isolated from many extreme environments.</title>
        <authorList>
            <person name="Coleine C."/>
            <person name="Stajich J.E."/>
            <person name="Selbmann L."/>
        </authorList>
    </citation>
    <scope>NUCLEOTIDE SEQUENCE [LARGE SCALE GENOMIC DNA]</scope>
    <source>
        <strain evidence="5 6">CCFEE 5792</strain>
    </source>
</reference>
<keyword evidence="3" id="KW-0560">Oxidoreductase</keyword>
<keyword evidence="4" id="KW-0472">Membrane</keyword>
<evidence type="ECO:0000256" key="2">
    <source>
        <dbReference type="ARBA" id="ARBA00022827"/>
    </source>
</evidence>
<dbReference type="InterPro" id="IPR036188">
    <property type="entry name" value="FAD/NAD-bd_sf"/>
</dbReference>
<dbReference type="Gene3D" id="3.50.50.60">
    <property type="entry name" value="FAD/NAD(P)-binding domain"/>
    <property type="match status" value="1"/>
</dbReference>
<protein>
    <recommendedName>
        <fullName evidence="7">FAD-binding domain-containing protein</fullName>
    </recommendedName>
</protein>
<evidence type="ECO:0000313" key="6">
    <source>
        <dbReference type="Proteomes" id="UP001358417"/>
    </source>
</evidence>
<evidence type="ECO:0000313" key="5">
    <source>
        <dbReference type="EMBL" id="KAK5064413.1"/>
    </source>
</evidence>
<dbReference type="Proteomes" id="UP001358417">
    <property type="component" value="Unassembled WGS sequence"/>
</dbReference>
<name>A0AAV9NU16_9EURO</name>
<dbReference type="SUPFAM" id="SSF51905">
    <property type="entry name" value="FAD/NAD(P)-binding domain"/>
    <property type="match status" value="1"/>
</dbReference>
<dbReference type="PANTHER" id="PTHR46720">
    <property type="entry name" value="HYDROXYLASE, PUTATIVE (AFU_ORTHOLOGUE AFUA_3G01460)-RELATED"/>
    <property type="match status" value="1"/>
</dbReference>
<gene>
    <name evidence="5" type="ORF">LTR84_000246</name>
</gene>
<proteinExistence type="predicted"/>
<dbReference type="SUPFAM" id="SSF54373">
    <property type="entry name" value="FAD-linked reductases, C-terminal domain"/>
    <property type="match status" value="1"/>
</dbReference>
<evidence type="ECO:0008006" key="7">
    <source>
        <dbReference type="Google" id="ProtNLM"/>
    </source>
</evidence>
<dbReference type="GO" id="GO:0044550">
    <property type="term" value="P:secondary metabolite biosynthetic process"/>
    <property type="evidence" value="ECO:0007669"/>
    <property type="project" value="TreeGrafter"/>
</dbReference>
<keyword evidence="4" id="KW-1133">Transmembrane helix</keyword>
<keyword evidence="4" id="KW-0812">Transmembrane</keyword>
<dbReference type="InterPro" id="IPR051104">
    <property type="entry name" value="FAD_monoxygenase"/>
</dbReference>
<keyword evidence="1" id="KW-0285">Flavoprotein</keyword>